<reference evidence="11" key="2">
    <citation type="submission" date="2023-06" db="EMBL/GenBank/DDBJ databases">
        <authorList>
            <consortium name="Lawrence Berkeley National Laboratory"/>
            <person name="Haridas S."/>
            <person name="Hensen N."/>
            <person name="Bonometti L."/>
            <person name="Westerberg I."/>
            <person name="Brannstrom I.O."/>
            <person name="Guillou S."/>
            <person name="Cros-Aarteil S."/>
            <person name="Calhoun S."/>
            <person name="Kuo A."/>
            <person name="Mondo S."/>
            <person name="Pangilinan J."/>
            <person name="Riley R."/>
            <person name="LaButti K."/>
            <person name="Andreopoulos B."/>
            <person name="Lipzen A."/>
            <person name="Chen C."/>
            <person name="Yanf M."/>
            <person name="Daum C."/>
            <person name="Ng V."/>
            <person name="Clum A."/>
            <person name="Steindorff A."/>
            <person name="Ohm R."/>
            <person name="Martin F."/>
            <person name="Silar P."/>
            <person name="Natvig D."/>
            <person name="Lalanne C."/>
            <person name="Gautier V."/>
            <person name="Ament-velasquez S.L."/>
            <person name="Kruys A."/>
            <person name="Hutchinson M.I."/>
            <person name="Powell A.J."/>
            <person name="Barry K."/>
            <person name="Miller A.N."/>
            <person name="Grigoriev I.V."/>
            <person name="Debuchy R."/>
            <person name="Gladieux P."/>
            <person name="Thoren M.H."/>
            <person name="Johannesson H."/>
        </authorList>
    </citation>
    <scope>NUCLEOTIDE SEQUENCE</scope>
    <source>
        <strain evidence="11">CBS 232.78</strain>
    </source>
</reference>
<keyword evidence="7" id="KW-0961">Cell wall biogenesis/degradation</keyword>
<keyword evidence="6" id="KW-0326">Glycosidase</keyword>
<reference evidence="11" key="1">
    <citation type="journal article" date="2023" name="Mol. Phylogenet. Evol.">
        <title>Genome-scale phylogeny and comparative genomics of the fungal order Sordariales.</title>
        <authorList>
            <person name="Hensen N."/>
            <person name="Bonometti L."/>
            <person name="Westerberg I."/>
            <person name="Brannstrom I.O."/>
            <person name="Guillou S."/>
            <person name="Cros-Aarteil S."/>
            <person name="Calhoun S."/>
            <person name="Haridas S."/>
            <person name="Kuo A."/>
            <person name="Mondo S."/>
            <person name="Pangilinan J."/>
            <person name="Riley R."/>
            <person name="LaButti K."/>
            <person name="Andreopoulos B."/>
            <person name="Lipzen A."/>
            <person name="Chen C."/>
            <person name="Yan M."/>
            <person name="Daum C."/>
            <person name="Ng V."/>
            <person name="Clum A."/>
            <person name="Steindorff A."/>
            <person name="Ohm R.A."/>
            <person name="Martin F."/>
            <person name="Silar P."/>
            <person name="Natvig D.O."/>
            <person name="Lalanne C."/>
            <person name="Gautier V."/>
            <person name="Ament-Velasquez S.L."/>
            <person name="Kruys A."/>
            <person name="Hutchinson M.I."/>
            <person name="Powell A.J."/>
            <person name="Barry K."/>
            <person name="Miller A.N."/>
            <person name="Grigoriev I.V."/>
            <person name="Debuchy R."/>
            <person name="Gladieux P."/>
            <person name="Hiltunen Thoren M."/>
            <person name="Johannesson H."/>
        </authorList>
    </citation>
    <scope>NUCLEOTIDE SEQUENCE</scope>
    <source>
        <strain evidence="11">CBS 232.78</strain>
    </source>
</reference>
<dbReference type="SUPFAM" id="SSF49899">
    <property type="entry name" value="Concanavalin A-like lectins/glucanases"/>
    <property type="match status" value="1"/>
</dbReference>
<gene>
    <name evidence="11" type="ORF">B0H63DRAFT_28534</name>
</gene>
<evidence type="ECO:0000259" key="9">
    <source>
        <dbReference type="Pfam" id="PF10287"/>
    </source>
</evidence>
<dbReference type="GO" id="GO:0071555">
    <property type="term" value="P:cell wall organization"/>
    <property type="evidence" value="ECO:0007669"/>
    <property type="project" value="UniProtKB-KW"/>
</dbReference>
<feature type="region of interest" description="Disordered" evidence="8">
    <location>
        <begin position="122"/>
        <end position="147"/>
    </location>
</feature>
<dbReference type="InterPro" id="IPR013320">
    <property type="entry name" value="ConA-like_dom_sf"/>
</dbReference>
<dbReference type="EC" id="3.2.1.39" evidence="3"/>
<comment type="catalytic activity">
    <reaction evidence="1">
        <text>Hydrolysis of (1-&gt;3)-beta-D-glucosidic linkages in (1-&gt;3)-beta-D-glucans.</text>
        <dbReference type="EC" id="3.2.1.39"/>
    </reaction>
</comment>
<dbReference type="Pfam" id="PF10287">
    <property type="entry name" value="YJL171C_Tos1_C"/>
    <property type="match status" value="1"/>
</dbReference>
<dbReference type="PANTHER" id="PTHR31737">
    <property type="entry name" value="PROTEIN TOS1"/>
    <property type="match status" value="1"/>
</dbReference>
<dbReference type="GO" id="GO:0042973">
    <property type="term" value="F:glucan endo-1,3-beta-D-glucosidase activity"/>
    <property type="evidence" value="ECO:0007669"/>
    <property type="project" value="UniProtKB-EC"/>
</dbReference>
<feature type="compositionally biased region" description="Low complexity" evidence="8">
    <location>
        <begin position="133"/>
        <end position="142"/>
    </location>
</feature>
<sequence>MKKKHNDIDKMKTCILPALLASSAAAAAVGRASTSAELCAAKTSEENGNYFCQAVHQVTYSNVGFSQSAGFYEEVTHMDTKTGACTKQNKTFSGPMAPFNEPMSLHFRGPLRLTQLAVYMPNGQEKKREEAPSPRAAAPAGAIEHSEHNMHHLRDILKRRGGHHGHGHGKKRHAAEQQEEKKKRDDHPIIWVTATIDGKVVSWINNYWGPEATPAPAPAAVPAPAAPPVNVPAVPTPPAAAAAPKPTPAAAAAAAAPEVVEAAFVPGASSGSGSGDFVRTGYYNAAQGKSQGLTFLGNYGGQGSGEWTPVFGNTLSYINAAGTGGASSSTVLSDTLLPSHKEFAVMTDQPCSSSGSDCGYVQPGSVAYKGFAGADKTFLLEFSMPHDPSPPSGAGGYDMPAIWMLNARIPLTSQYTACSCWPSCGEFDIFETLAEGDTKAKSTFHAGNKKSGGDSNYFERPLGGTIRVAVVYDSKLATVSVKVLPKSLGAGDFPEELGDGELELLQADTGAAAAIGAASRFSLPVA</sequence>
<evidence type="ECO:0000256" key="6">
    <source>
        <dbReference type="ARBA" id="ARBA00023295"/>
    </source>
</evidence>
<feature type="domain" description="Cell wall protein YJL171C/Tos1 C-terminal" evidence="9">
    <location>
        <begin position="276"/>
        <end position="500"/>
    </location>
</feature>
<dbReference type="AlphaFoldDB" id="A0AAE0P5Q8"/>
<keyword evidence="5" id="KW-0378">Hydrolase</keyword>
<accession>A0AAE0P5Q8</accession>
<evidence type="ECO:0000256" key="1">
    <source>
        <dbReference type="ARBA" id="ARBA00000382"/>
    </source>
</evidence>
<evidence type="ECO:0000256" key="8">
    <source>
        <dbReference type="SAM" id="MobiDB-lite"/>
    </source>
</evidence>
<comment type="caution">
    <text evidence="11">The sequence shown here is derived from an EMBL/GenBank/DDBJ whole genome shotgun (WGS) entry which is preliminary data.</text>
</comment>
<name>A0AAE0P5Q8_9PEZI</name>
<evidence type="ECO:0000256" key="2">
    <source>
        <dbReference type="ARBA" id="ARBA00006055"/>
    </source>
</evidence>
<dbReference type="InterPro" id="IPR018805">
    <property type="entry name" value="YJL171C/Tos1_C"/>
</dbReference>
<evidence type="ECO:0000313" key="11">
    <source>
        <dbReference type="EMBL" id="KAK3393799.1"/>
    </source>
</evidence>
<evidence type="ECO:0000259" key="10">
    <source>
        <dbReference type="Pfam" id="PF10290"/>
    </source>
</evidence>
<evidence type="ECO:0000313" key="12">
    <source>
        <dbReference type="Proteomes" id="UP001285441"/>
    </source>
</evidence>
<feature type="domain" description="Cell wall protein YJL171C/Tos1 N-terminal" evidence="10">
    <location>
        <begin position="57"/>
        <end position="121"/>
    </location>
</feature>
<feature type="region of interest" description="Disordered" evidence="8">
    <location>
        <begin position="159"/>
        <end position="186"/>
    </location>
</feature>
<feature type="compositionally biased region" description="Basic residues" evidence="8">
    <location>
        <begin position="159"/>
        <end position="173"/>
    </location>
</feature>
<dbReference type="Pfam" id="PF10290">
    <property type="entry name" value="YJL171C_Tos1_N"/>
    <property type="match status" value="1"/>
</dbReference>
<dbReference type="Gene3D" id="2.60.120.200">
    <property type="match status" value="1"/>
</dbReference>
<dbReference type="InterPro" id="IPR018807">
    <property type="entry name" value="YJL171C/Tos1_N"/>
</dbReference>
<proteinExistence type="inferred from homology"/>
<dbReference type="Proteomes" id="UP001285441">
    <property type="component" value="Unassembled WGS sequence"/>
</dbReference>
<dbReference type="PANTHER" id="PTHR31737:SF2">
    <property type="entry name" value="PROTEIN TOS1"/>
    <property type="match status" value="1"/>
</dbReference>
<protein>
    <recommendedName>
        <fullName evidence="3">glucan endo-1,3-beta-D-glucosidase</fullName>
        <ecNumber evidence="3">3.2.1.39</ecNumber>
    </recommendedName>
</protein>
<dbReference type="GO" id="GO:0009277">
    <property type="term" value="C:fungal-type cell wall"/>
    <property type="evidence" value="ECO:0007669"/>
    <property type="project" value="TreeGrafter"/>
</dbReference>
<organism evidence="11 12">
    <name type="scientific">Podospora didyma</name>
    <dbReference type="NCBI Taxonomy" id="330526"/>
    <lineage>
        <taxon>Eukaryota</taxon>
        <taxon>Fungi</taxon>
        <taxon>Dikarya</taxon>
        <taxon>Ascomycota</taxon>
        <taxon>Pezizomycotina</taxon>
        <taxon>Sordariomycetes</taxon>
        <taxon>Sordariomycetidae</taxon>
        <taxon>Sordariales</taxon>
        <taxon>Podosporaceae</taxon>
        <taxon>Podospora</taxon>
    </lineage>
</organism>
<evidence type="ECO:0000256" key="7">
    <source>
        <dbReference type="ARBA" id="ARBA00023316"/>
    </source>
</evidence>
<keyword evidence="4" id="KW-0732">Signal</keyword>
<keyword evidence="12" id="KW-1185">Reference proteome</keyword>
<feature type="compositionally biased region" description="Basic and acidic residues" evidence="8">
    <location>
        <begin position="174"/>
        <end position="186"/>
    </location>
</feature>
<evidence type="ECO:0000256" key="4">
    <source>
        <dbReference type="ARBA" id="ARBA00022729"/>
    </source>
</evidence>
<evidence type="ECO:0000256" key="3">
    <source>
        <dbReference type="ARBA" id="ARBA00012780"/>
    </source>
</evidence>
<dbReference type="EMBL" id="JAULSW010000001">
    <property type="protein sequence ID" value="KAK3393799.1"/>
    <property type="molecule type" value="Genomic_DNA"/>
</dbReference>
<evidence type="ECO:0000256" key="5">
    <source>
        <dbReference type="ARBA" id="ARBA00022801"/>
    </source>
</evidence>
<comment type="similarity">
    <text evidence="2">Belongs to the PGA52 family.</text>
</comment>